<evidence type="ECO:0000313" key="7">
    <source>
        <dbReference type="EMBL" id="ENZ12108.1"/>
    </source>
</evidence>
<dbReference type="InterPro" id="IPR038765">
    <property type="entry name" value="Papain-like_cys_pep_sf"/>
</dbReference>
<keyword evidence="2" id="KW-0645">Protease</keyword>
<dbReference type="GO" id="GO:0008234">
    <property type="term" value="F:cysteine-type peptidase activity"/>
    <property type="evidence" value="ECO:0007669"/>
    <property type="project" value="UniProtKB-KW"/>
</dbReference>
<dbReference type="Pfam" id="PF00877">
    <property type="entry name" value="NLPC_P60"/>
    <property type="match status" value="1"/>
</dbReference>
<gene>
    <name evidence="7" type="ORF">HMPREF1090_03737</name>
</gene>
<organism evidence="7 8">
    <name type="scientific">[Clostridium] clostridioforme 90A8</name>
    <dbReference type="NCBI Taxonomy" id="999408"/>
    <lineage>
        <taxon>Bacteria</taxon>
        <taxon>Bacillati</taxon>
        <taxon>Bacillota</taxon>
        <taxon>Clostridia</taxon>
        <taxon>Lachnospirales</taxon>
        <taxon>Lachnospiraceae</taxon>
        <taxon>Enterocloster</taxon>
    </lineage>
</organism>
<comment type="caution">
    <text evidence="7">The sequence shown here is derived from an EMBL/GenBank/DDBJ whole genome shotgun (WGS) entry which is preliminary data.</text>
</comment>
<keyword evidence="5" id="KW-0812">Transmembrane</keyword>
<evidence type="ECO:0000256" key="2">
    <source>
        <dbReference type="ARBA" id="ARBA00022670"/>
    </source>
</evidence>
<dbReference type="AlphaFoldDB" id="A0A0E2HKK6"/>
<evidence type="ECO:0000256" key="3">
    <source>
        <dbReference type="ARBA" id="ARBA00022801"/>
    </source>
</evidence>
<sequence>MAVSAAAVTAKLVALTLSDRNGRTVVFSVIAALVTPVILIATMIMCTLSGTVDHNISAVQLSFHGGYLSSKVPAEYRMYIENMQDSFEKLDGVLNEINGMAEAEEVDPYQVKAIFYALFFGKEYPRMDEGDYRAFADCFVEYEEREDEEGETYTVAIPIQSLNMVYGNLAAELNQEVSLEDKTNVQRIYMLAKYGVSVPGGNGLPPGQAMGDGSFSALMAEATRYIGYPYVWGGSSPDTSFDCSGYICWVYTRSGVYHLSRTTAQGIYDQCAIVSREEARPGDLVFFTGTYASAGAVSHVGIYVGGSRMLHCGSPIGYADLTSPYWNSHLYAFGRLATIPE</sequence>
<accession>A0A0E2HKK6</accession>
<evidence type="ECO:0000259" key="6">
    <source>
        <dbReference type="PROSITE" id="PS51935"/>
    </source>
</evidence>
<proteinExistence type="inferred from homology"/>
<keyword evidence="5" id="KW-1133">Transmembrane helix</keyword>
<dbReference type="PANTHER" id="PTHR47053">
    <property type="entry name" value="MUREIN DD-ENDOPEPTIDASE MEPH-RELATED"/>
    <property type="match status" value="1"/>
</dbReference>
<feature type="transmembrane region" description="Helical" evidence="5">
    <location>
        <begin position="24"/>
        <end position="48"/>
    </location>
</feature>
<dbReference type="Proteomes" id="UP000013085">
    <property type="component" value="Unassembled WGS sequence"/>
</dbReference>
<dbReference type="GO" id="GO:0006508">
    <property type="term" value="P:proteolysis"/>
    <property type="evidence" value="ECO:0007669"/>
    <property type="project" value="UniProtKB-KW"/>
</dbReference>
<evidence type="ECO:0000313" key="8">
    <source>
        <dbReference type="Proteomes" id="UP000013085"/>
    </source>
</evidence>
<dbReference type="InterPro" id="IPR000064">
    <property type="entry name" value="NLP_P60_dom"/>
</dbReference>
<evidence type="ECO:0000256" key="5">
    <source>
        <dbReference type="SAM" id="Phobius"/>
    </source>
</evidence>
<keyword evidence="3" id="KW-0378">Hydrolase</keyword>
<dbReference type="SUPFAM" id="SSF54001">
    <property type="entry name" value="Cysteine proteinases"/>
    <property type="match status" value="1"/>
</dbReference>
<keyword evidence="5" id="KW-0472">Membrane</keyword>
<keyword evidence="4" id="KW-0788">Thiol protease</keyword>
<evidence type="ECO:0000256" key="1">
    <source>
        <dbReference type="ARBA" id="ARBA00007074"/>
    </source>
</evidence>
<dbReference type="PANTHER" id="PTHR47053:SF5">
    <property type="entry name" value="BIFUNCTIONAL MURAMIDASE_DL-ENDOPEPTIDASE CWLT"/>
    <property type="match status" value="1"/>
</dbReference>
<dbReference type="HOGENOM" id="CLU_029425_9_0_9"/>
<reference evidence="7 8" key="1">
    <citation type="submission" date="2013-01" db="EMBL/GenBank/DDBJ databases">
        <title>The Genome Sequence of Clostridium clostridioforme 90A8.</title>
        <authorList>
            <consortium name="The Broad Institute Genome Sequencing Platform"/>
            <person name="Earl A."/>
            <person name="Ward D."/>
            <person name="Feldgarden M."/>
            <person name="Gevers D."/>
            <person name="Courvalin P."/>
            <person name="Lambert T."/>
            <person name="Walker B."/>
            <person name="Young S.K."/>
            <person name="Zeng Q."/>
            <person name="Gargeya S."/>
            <person name="Fitzgerald M."/>
            <person name="Haas B."/>
            <person name="Abouelleil A."/>
            <person name="Alvarado L."/>
            <person name="Arachchi H.M."/>
            <person name="Berlin A.M."/>
            <person name="Chapman S.B."/>
            <person name="Dewar J."/>
            <person name="Goldberg J."/>
            <person name="Griggs A."/>
            <person name="Gujja S."/>
            <person name="Hansen M."/>
            <person name="Howarth C."/>
            <person name="Imamovic A."/>
            <person name="Larimer J."/>
            <person name="McCowan C."/>
            <person name="Murphy C."/>
            <person name="Neiman D."/>
            <person name="Pearson M."/>
            <person name="Priest M."/>
            <person name="Roberts A."/>
            <person name="Saif S."/>
            <person name="Shea T."/>
            <person name="Sisk P."/>
            <person name="Sykes S."/>
            <person name="Wortman J."/>
            <person name="Nusbaum C."/>
            <person name="Birren B."/>
        </authorList>
    </citation>
    <scope>NUCLEOTIDE SEQUENCE [LARGE SCALE GENOMIC DNA]</scope>
    <source>
        <strain evidence="7 8">90A8</strain>
    </source>
</reference>
<dbReference type="EMBL" id="AGYR01000040">
    <property type="protein sequence ID" value="ENZ12108.1"/>
    <property type="molecule type" value="Genomic_DNA"/>
</dbReference>
<dbReference type="PATRIC" id="fig|999408.3.peg.4004"/>
<comment type="similarity">
    <text evidence="1">Belongs to the peptidase C40 family.</text>
</comment>
<name>A0A0E2HKK6_9FIRM</name>
<dbReference type="RefSeq" id="WP_002593800.1">
    <property type="nucleotide sequence ID" value="NZ_KB850980.1"/>
</dbReference>
<evidence type="ECO:0000256" key="4">
    <source>
        <dbReference type="ARBA" id="ARBA00022807"/>
    </source>
</evidence>
<dbReference type="InterPro" id="IPR051202">
    <property type="entry name" value="Peptidase_C40"/>
</dbReference>
<feature type="domain" description="NlpC/P60" evidence="6">
    <location>
        <begin position="212"/>
        <end position="337"/>
    </location>
</feature>
<dbReference type="PROSITE" id="PS51935">
    <property type="entry name" value="NLPC_P60"/>
    <property type="match status" value="1"/>
</dbReference>
<protein>
    <recommendedName>
        <fullName evidence="6">NlpC/P60 domain-containing protein</fullName>
    </recommendedName>
</protein>
<dbReference type="Gene3D" id="3.90.1720.10">
    <property type="entry name" value="endopeptidase domain like (from Nostoc punctiforme)"/>
    <property type="match status" value="1"/>
</dbReference>